<proteinExistence type="predicted"/>
<evidence type="ECO:0000313" key="3">
    <source>
        <dbReference type="EMBL" id="GGJ67752.1"/>
    </source>
</evidence>
<dbReference type="Pfam" id="PF02720">
    <property type="entry name" value="DUF222"/>
    <property type="match status" value="1"/>
</dbReference>
<dbReference type="Proteomes" id="UP000636956">
    <property type="component" value="Unassembled WGS sequence"/>
</dbReference>
<dbReference type="InterPro" id="IPR003615">
    <property type="entry name" value="HNH_nuc"/>
</dbReference>
<dbReference type="CDD" id="cd00085">
    <property type="entry name" value="HNHc"/>
    <property type="match status" value="1"/>
</dbReference>
<comment type="caution">
    <text evidence="3">The sequence shown here is derived from an EMBL/GenBank/DDBJ whole genome shotgun (WGS) entry which is preliminary data.</text>
</comment>
<protein>
    <recommendedName>
        <fullName evidence="2">HNH nuclease domain-containing protein</fullName>
    </recommendedName>
</protein>
<reference evidence="3" key="2">
    <citation type="submission" date="2020-09" db="EMBL/GenBank/DDBJ databases">
        <authorList>
            <person name="Sun Q."/>
            <person name="Zhou Y."/>
        </authorList>
    </citation>
    <scope>NUCLEOTIDE SEQUENCE</scope>
    <source>
        <strain evidence="3">CGMCC 1.8984</strain>
    </source>
</reference>
<reference evidence="3" key="1">
    <citation type="journal article" date="2014" name="Int. J. Syst. Evol. Microbiol.">
        <title>Complete genome sequence of Corynebacterium casei LMG S-19264T (=DSM 44701T), isolated from a smear-ripened cheese.</title>
        <authorList>
            <consortium name="US DOE Joint Genome Institute (JGI-PGF)"/>
            <person name="Walter F."/>
            <person name="Albersmeier A."/>
            <person name="Kalinowski J."/>
            <person name="Ruckert C."/>
        </authorList>
    </citation>
    <scope>NUCLEOTIDE SEQUENCE</scope>
    <source>
        <strain evidence="3">CGMCC 1.8984</strain>
    </source>
</reference>
<dbReference type="AlphaFoldDB" id="A0A917P9M8"/>
<sequence length="414" mass="45992">MEPTARLAEALDRVTELERSIRSLQAEQLRRVRELRLLMRTVEAHPARTERDNREWADRACSAELATSLQVHERTATAMMHDASALVDLPATAEALAVGDVSLHHVRALIDAVGFVPRERATEFEQEAIEKARRMTTTGFRRALVRMQHRYRPTAAEARKRRALDERRLVIEPAHDGMTWVNLLCAAEEAVAIRARVASAVAVRQAGDVRTRPQREADAAVGLLLGRADAAAVPEPGDLGTVRATVHLVIPALTLLGHGAQPVMLENYGPIDTETARHLFAHVPSFRTILTDPVSGATLRYGRSTRRVPADLAAWLRIRDGRCRFPGCARPASESDLDHTVASEHDGCTDHDNLSALCRGHHRLKHHTGWRVWQRSDGTIRWHSPAGRWYDLPPDGLVRPLGRPGEDEAAERTG</sequence>
<dbReference type="Gene3D" id="1.10.30.50">
    <property type="match status" value="1"/>
</dbReference>
<feature type="region of interest" description="Disordered" evidence="1">
    <location>
        <begin position="395"/>
        <end position="414"/>
    </location>
</feature>
<keyword evidence="4" id="KW-1185">Reference proteome</keyword>
<feature type="compositionally biased region" description="Basic and acidic residues" evidence="1">
    <location>
        <begin position="404"/>
        <end position="414"/>
    </location>
</feature>
<evidence type="ECO:0000313" key="4">
    <source>
        <dbReference type="Proteomes" id="UP000636956"/>
    </source>
</evidence>
<feature type="domain" description="HNH nuclease" evidence="2">
    <location>
        <begin position="311"/>
        <end position="363"/>
    </location>
</feature>
<dbReference type="RefSeq" id="WP_188741561.1">
    <property type="nucleotide sequence ID" value="NZ_BAABFW010000007.1"/>
</dbReference>
<accession>A0A917P9M8</accession>
<gene>
    <name evidence="3" type="ORF">GCM10011372_01920</name>
</gene>
<evidence type="ECO:0000256" key="1">
    <source>
        <dbReference type="SAM" id="MobiDB-lite"/>
    </source>
</evidence>
<dbReference type="InterPro" id="IPR003870">
    <property type="entry name" value="DUF222"/>
</dbReference>
<organism evidence="3 4">
    <name type="scientific">Agromyces bauzanensis</name>
    <dbReference type="NCBI Taxonomy" id="1308924"/>
    <lineage>
        <taxon>Bacteria</taxon>
        <taxon>Bacillati</taxon>
        <taxon>Actinomycetota</taxon>
        <taxon>Actinomycetes</taxon>
        <taxon>Micrococcales</taxon>
        <taxon>Microbacteriaceae</taxon>
        <taxon>Agromyces</taxon>
    </lineage>
</organism>
<name>A0A917P9M8_9MICO</name>
<evidence type="ECO:0000259" key="2">
    <source>
        <dbReference type="SMART" id="SM00507"/>
    </source>
</evidence>
<dbReference type="EMBL" id="BMMD01000001">
    <property type="protein sequence ID" value="GGJ67752.1"/>
    <property type="molecule type" value="Genomic_DNA"/>
</dbReference>
<dbReference type="SMART" id="SM00507">
    <property type="entry name" value="HNHc"/>
    <property type="match status" value="1"/>
</dbReference>